<dbReference type="Proteomes" id="UP000828651">
    <property type="component" value="Segment"/>
</dbReference>
<sequence>MGVLCTPYSLLPYYIYIIGERQWLMIIVVNH</sequence>
<organism evidence="1 2">
    <name type="scientific">Escherichia phage vB_EcoP-101101UKE1</name>
    <dbReference type="NCBI Taxonomy" id="2865789"/>
    <lineage>
        <taxon>Viruses</taxon>
        <taxon>Duplodnaviria</taxon>
        <taxon>Heunggongvirae</taxon>
        <taxon>Uroviricota</taxon>
        <taxon>Caudoviricetes</taxon>
        <taxon>Autographivirales</taxon>
        <taxon>Autosignataviridae</taxon>
        <taxon>Molineuxvirinae</taxon>
        <taxon>Vectrevirus</taxon>
        <taxon>Vectrevirus P101101UKE1</taxon>
    </lineage>
</organism>
<evidence type="ECO:0000313" key="1">
    <source>
        <dbReference type="EMBL" id="QZI78677.1"/>
    </source>
</evidence>
<gene>
    <name evidence="1" type="ORF">101101UKE1_042</name>
</gene>
<protein>
    <submittedName>
        <fullName evidence="1">Uncharacterized protein</fullName>
    </submittedName>
</protein>
<accession>A0AAE7XSD9</accession>
<dbReference type="EMBL" id="MZ234012">
    <property type="protein sequence ID" value="QZI78677.1"/>
    <property type="molecule type" value="Genomic_DNA"/>
</dbReference>
<proteinExistence type="predicted"/>
<reference evidence="1 2" key="1">
    <citation type="submission" date="2021-05" db="EMBL/GenBank/DDBJ databases">
        <title>Naturally bred epsilon2 phages have an improved host range and effectivity in uropathogenic E. coli over their ancestor phages.</title>
        <authorList>
            <person name="Saez D."/>
            <person name="Loose M."/>
            <person name="Mutti M."/>
            <person name="Visram Z."/>
            <person name="Hitzenhammer E."/>
            <person name="Dippel D."/>
            <person name="Tisakova L."/>
            <person name="Schertler S."/>
            <person name="Wittmann J."/>
            <person name="Corsini L."/>
            <person name="Wagenlehner F."/>
        </authorList>
    </citation>
    <scope>NUCLEOTIDE SEQUENCE [LARGE SCALE GENOMIC DNA]</scope>
</reference>
<keyword evidence="2" id="KW-1185">Reference proteome</keyword>
<name>A0AAE7XSD9_9CAUD</name>
<evidence type="ECO:0000313" key="2">
    <source>
        <dbReference type="Proteomes" id="UP000828651"/>
    </source>
</evidence>